<dbReference type="NCBIfam" id="NF010133">
    <property type="entry name" value="PRK13607.1"/>
    <property type="match status" value="1"/>
</dbReference>
<feature type="binding site" evidence="7">
    <location>
        <position position="410"/>
    </location>
    <ligand>
        <name>Mn(2+)</name>
        <dbReference type="ChEBI" id="CHEBI:29035"/>
        <label>2</label>
    </ligand>
</feature>
<dbReference type="InterPro" id="IPR001131">
    <property type="entry name" value="Peptidase_M24B_aminopep-P_CS"/>
</dbReference>
<dbReference type="HAMAP" id="MF_01279">
    <property type="entry name" value="X_Pro_dipeptid"/>
    <property type="match status" value="1"/>
</dbReference>
<dbReference type="SUPFAM" id="SSF55920">
    <property type="entry name" value="Creatinase/aminopeptidase"/>
    <property type="match status" value="1"/>
</dbReference>
<reference evidence="10 11" key="1">
    <citation type="submission" date="2018-11" db="EMBL/GenBank/DDBJ databases">
        <title>The draft genome sequence of Amphritea balenae JAMM 1525T.</title>
        <authorList>
            <person name="Fang Z."/>
            <person name="Zhang Y."/>
            <person name="Han X."/>
        </authorList>
    </citation>
    <scope>NUCLEOTIDE SEQUENCE [LARGE SCALE GENOMIC DNA]</scope>
    <source>
        <strain evidence="10 11">JAMM 1525</strain>
    </source>
</reference>
<evidence type="ECO:0000259" key="9">
    <source>
        <dbReference type="Pfam" id="PF21216"/>
    </source>
</evidence>
<dbReference type="Pfam" id="PF21216">
    <property type="entry name" value="PepQ_N"/>
    <property type="match status" value="1"/>
</dbReference>
<dbReference type="GO" id="GO:0102009">
    <property type="term" value="F:proline dipeptidase activity"/>
    <property type="evidence" value="ECO:0007669"/>
    <property type="project" value="UniProtKB-EC"/>
</dbReference>
<dbReference type="PROSITE" id="PS00491">
    <property type="entry name" value="PROLINE_PEPTIDASE"/>
    <property type="match status" value="1"/>
</dbReference>
<evidence type="ECO:0000313" key="10">
    <source>
        <dbReference type="EMBL" id="RRC98235.1"/>
    </source>
</evidence>
<dbReference type="Gene3D" id="3.40.350.10">
    <property type="entry name" value="Creatinase/prolidase N-terminal domain"/>
    <property type="match status" value="1"/>
</dbReference>
<dbReference type="InterPro" id="IPR048819">
    <property type="entry name" value="PepQ_N"/>
</dbReference>
<dbReference type="AlphaFoldDB" id="A0A3P1SNK3"/>
<dbReference type="OrthoDB" id="9806388at2"/>
<keyword evidence="4 7" id="KW-0224">Dipeptidase</keyword>
<dbReference type="GO" id="GO:0046872">
    <property type="term" value="F:metal ion binding"/>
    <property type="evidence" value="ECO:0007669"/>
    <property type="project" value="UniProtKB-KW"/>
</dbReference>
<feature type="binding site" evidence="7">
    <location>
        <position position="246"/>
    </location>
    <ligand>
        <name>Mn(2+)</name>
        <dbReference type="ChEBI" id="CHEBI:29035"/>
        <label>1</label>
    </ligand>
</feature>
<dbReference type="EMBL" id="RQXV01000008">
    <property type="protein sequence ID" value="RRC98235.1"/>
    <property type="molecule type" value="Genomic_DNA"/>
</dbReference>
<evidence type="ECO:0000313" key="11">
    <source>
        <dbReference type="Proteomes" id="UP000267535"/>
    </source>
</evidence>
<comment type="cofactor">
    <cofactor evidence="7">
        <name>Mn(2+)</name>
        <dbReference type="ChEBI" id="CHEBI:29035"/>
    </cofactor>
    <text evidence="7">Binds 2 manganese ions per subunit.</text>
</comment>
<dbReference type="InterPro" id="IPR022846">
    <property type="entry name" value="X_Pro_dipept"/>
</dbReference>
<evidence type="ECO:0000256" key="6">
    <source>
        <dbReference type="ARBA" id="ARBA00023211"/>
    </source>
</evidence>
<evidence type="ECO:0000256" key="5">
    <source>
        <dbReference type="ARBA" id="ARBA00023049"/>
    </source>
</evidence>
<keyword evidence="3 7" id="KW-0378">Hydrolase</keyword>
<evidence type="ECO:0000256" key="1">
    <source>
        <dbReference type="ARBA" id="ARBA00022670"/>
    </source>
</evidence>
<organism evidence="10 11">
    <name type="scientific">Amphritea balenae</name>
    <dbReference type="NCBI Taxonomy" id="452629"/>
    <lineage>
        <taxon>Bacteria</taxon>
        <taxon>Pseudomonadati</taxon>
        <taxon>Pseudomonadota</taxon>
        <taxon>Gammaproteobacteria</taxon>
        <taxon>Oceanospirillales</taxon>
        <taxon>Oceanospirillaceae</taxon>
        <taxon>Amphritea</taxon>
    </lineage>
</organism>
<dbReference type="GO" id="GO:0016795">
    <property type="term" value="F:phosphoric triester hydrolase activity"/>
    <property type="evidence" value="ECO:0007669"/>
    <property type="project" value="InterPro"/>
</dbReference>
<dbReference type="Pfam" id="PF00557">
    <property type="entry name" value="Peptidase_M24"/>
    <property type="match status" value="1"/>
</dbReference>
<dbReference type="InterPro" id="IPR052433">
    <property type="entry name" value="X-Pro_dipept-like"/>
</dbReference>
<keyword evidence="2 7" id="KW-0479">Metal-binding</keyword>
<keyword evidence="1 7" id="KW-0645">Protease</keyword>
<feature type="binding site" evidence="7">
    <location>
        <position position="246"/>
    </location>
    <ligand>
        <name>Mn(2+)</name>
        <dbReference type="ChEBI" id="CHEBI:29035"/>
        <label>2</label>
    </ligand>
</feature>
<feature type="binding site" evidence="7">
    <location>
        <position position="410"/>
    </location>
    <ligand>
        <name>Mn(2+)</name>
        <dbReference type="ChEBI" id="CHEBI:29035"/>
        <label>1</label>
    </ligand>
</feature>
<dbReference type="GO" id="GO:0006508">
    <property type="term" value="P:proteolysis"/>
    <property type="evidence" value="ECO:0007669"/>
    <property type="project" value="UniProtKB-KW"/>
</dbReference>
<feature type="binding site" evidence="7">
    <location>
        <position position="326"/>
    </location>
    <ligand>
        <name>Mn(2+)</name>
        <dbReference type="ChEBI" id="CHEBI:29035"/>
        <label>1</label>
    </ligand>
</feature>
<proteinExistence type="inferred from homology"/>
<comment type="function">
    <text evidence="7">Splits dipeptides with a prolyl residue in the C-terminal position.</text>
</comment>
<dbReference type="InterPro" id="IPR000994">
    <property type="entry name" value="Pept_M24"/>
</dbReference>
<gene>
    <name evidence="7" type="primary">pepQ</name>
    <name evidence="10" type="ORF">EHS89_14170</name>
</gene>
<dbReference type="Proteomes" id="UP000267535">
    <property type="component" value="Unassembled WGS sequence"/>
</dbReference>
<evidence type="ECO:0000256" key="7">
    <source>
        <dbReference type="HAMAP-Rule" id="MF_01279"/>
    </source>
</evidence>
<dbReference type="GO" id="GO:0008235">
    <property type="term" value="F:metalloexopeptidase activity"/>
    <property type="evidence" value="ECO:0007669"/>
    <property type="project" value="UniProtKB-UniRule"/>
</dbReference>
<dbReference type="PANTHER" id="PTHR43226">
    <property type="entry name" value="XAA-PRO AMINOPEPTIDASE 3"/>
    <property type="match status" value="1"/>
</dbReference>
<keyword evidence="5 7" id="KW-0482">Metalloprotease</keyword>
<evidence type="ECO:0000256" key="3">
    <source>
        <dbReference type="ARBA" id="ARBA00022801"/>
    </source>
</evidence>
<accession>A0A3P1SNK3</accession>
<sequence>MQHLFFQHIERLQAVAEEQIEKHSYDGLLIGSGQLHRRFLDDNNYPFRANPHFLHWVPFLEQSPHCWVLIKPGSKPQLHYHMPSDFWHMVPELPDKWWSNAFEVIAFTDRPAINQKRLAVMAETMPDYVHESWQHNPELLLHDLHLNRRIKSDWESHCLREANKIAVKGHIVAEQQFLAGASEYQIHQTYLSAIEHNERDMPYDNIVGLNEHAAVLHYQFQQRQVPDQHRSLLIDAGACFLGYAADITRTFTPSGSVFSELVAGLNQAQQQLNSEVAAGVDFVSLHCRMHYLLAELLQRSGLVQADPQQQVDSGITRAFFPHGLGHLLGLQVHDVGSWQHDTLGVEPKPPTEHPFLRLTGKLQPGYVITIEPGLYFIDSLLTPLRNSATGKLINWTLVDELAPYGGIRIEDNILITGNGIENLTRDAFVGYGRSGI</sequence>
<feature type="domain" description="Peptidase M24" evidence="8">
    <location>
        <begin position="158"/>
        <end position="416"/>
    </location>
</feature>
<dbReference type="InterPro" id="IPR036005">
    <property type="entry name" value="Creatinase/aminopeptidase-like"/>
</dbReference>
<protein>
    <recommendedName>
        <fullName evidence="7">Xaa-Pro dipeptidase</fullName>
        <shortName evidence="7">X-Pro dipeptidase</shortName>
        <ecNumber evidence="7">3.4.13.9</ecNumber>
    </recommendedName>
    <alternativeName>
        <fullName evidence="7">Imidodipeptidase</fullName>
    </alternativeName>
    <alternativeName>
        <fullName evidence="7">Proline dipeptidase</fullName>
        <shortName evidence="7">Prolidase</shortName>
    </alternativeName>
</protein>
<dbReference type="GO" id="GO:0005829">
    <property type="term" value="C:cytosol"/>
    <property type="evidence" value="ECO:0007669"/>
    <property type="project" value="TreeGrafter"/>
</dbReference>
<dbReference type="Gene3D" id="3.90.230.10">
    <property type="entry name" value="Creatinase/methionine aminopeptidase superfamily"/>
    <property type="match status" value="1"/>
</dbReference>
<name>A0A3P1SNK3_9GAMM</name>
<feature type="domain" description="Xaa-Pro dipeptidase N-terminal" evidence="9">
    <location>
        <begin position="4"/>
        <end position="145"/>
    </location>
</feature>
<feature type="binding site" evidence="7">
    <location>
        <position position="235"/>
    </location>
    <ligand>
        <name>Mn(2+)</name>
        <dbReference type="ChEBI" id="CHEBI:29035"/>
        <label>2</label>
    </ligand>
</feature>
<comment type="similarity">
    <text evidence="7">Belongs to the peptidase M24B family. Bacterial-type prolidase subfamily.</text>
</comment>
<keyword evidence="6 7" id="KW-0464">Manganese</keyword>
<dbReference type="RefSeq" id="WP_124926815.1">
    <property type="nucleotide sequence ID" value="NZ_BMOH01000007.1"/>
</dbReference>
<dbReference type="GO" id="GO:0004177">
    <property type="term" value="F:aminopeptidase activity"/>
    <property type="evidence" value="ECO:0007669"/>
    <property type="project" value="TreeGrafter"/>
</dbReference>
<evidence type="ECO:0000256" key="2">
    <source>
        <dbReference type="ARBA" id="ARBA00022723"/>
    </source>
</evidence>
<dbReference type="PANTHER" id="PTHR43226:SF8">
    <property type="entry name" value="XAA-PRO DIPEPTIDASE"/>
    <property type="match status" value="1"/>
</dbReference>
<comment type="catalytic activity">
    <reaction evidence="7">
        <text>Xaa-L-Pro dipeptide + H2O = an L-alpha-amino acid + L-proline</text>
        <dbReference type="Rhea" id="RHEA:76407"/>
        <dbReference type="ChEBI" id="CHEBI:15377"/>
        <dbReference type="ChEBI" id="CHEBI:59869"/>
        <dbReference type="ChEBI" id="CHEBI:60039"/>
        <dbReference type="ChEBI" id="CHEBI:195196"/>
        <dbReference type="EC" id="3.4.13.9"/>
    </reaction>
</comment>
<dbReference type="InterPro" id="IPR029149">
    <property type="entry name" value="Creatin/AminoP/Spt16_N"/>
</dbReference>
<dbReference type="EC" id="3.4.13.9" evidence="7"/>
<comment type="caution">
    <text evidence="10">The sequence shown here is derived from an EMBL/GenBank/DDBJ whole genome shotgun (WGS) entry which is preliminary data.</text>
</comment>
<evidence type="ECO:0000259" key="8">
    <source>
        <dbReference type="Pfam" id="PF00557"/>
    </source>
</evidence>
<evidence type="ECO:0000256" key="4">
    <source>
        <dbReference type="ARBA" id="ARBA00022997"/>
    </source>
</evidence>
<keyword evidence="11" id="KW-1185">Reference proteome</keyword>
<feature type="binding site" evidence="7">
    <location>
        <position position="371"/>
    </location>
    <ligand>
        <name>Mn(2+)</name>
        <dbReference type="ChEBI" id="CHEBI:29035"/>
        <label>1</label>
    </ligand>
</feature>